<evidence type="ECO:0000313" key="2">
    <source>
        <dbReference type="Proteomes" id="UP001066276"/>
    </source>
</evidence>
<comment type="caution">
    <text evidence="1">The sequence shown here is derived from an EMBL/GenBank/DDBJ whole genome shotgun (WGS) entry which is preliminary data.</text>
</comment>
<gene>
    <name evidence="1" type="ORF">NDU88_007206</name>
</gene>
<evidence type="ECO:0000313" key="1">
    <source>
        <dbReference type="EMBL" id="KAJ1190468.1"/>
    </source>
</evidence>
<dbReference type="EMBL" id="JANPWB010000005">
    <property type="protein sequence ID" value="KAJ1190468.1"/>
    <property type="molecule type" value="Genomic_DNA"/>
</dbReference>
<reference evidence="1" key="1">
    <citation type="journal article" date="2022" name="bioRxiv">
        <title>Sequencing and chromosome-scale assembly of the giantPleurodeles waltlgenome.</title>
        <authorList>
            <person name="Brown T."/>
            <person name="Elewa A."/>
            <person name="Iarovenko S."/>
            <person name="Subramanian E."/>
            <person name="Araus A.J."/>
            <person name="Petzold A."/>
            <person name="Susuki M."/>
            <person name="Suzuki K.-i.T."/>
            <person name="Hayashi T."/>
            <person name="Toyoda A."/>
            <person name="Oliveira C."/>
            <person name="Osipova E."/>
            <person name="Leigh N.D."/>
            <person name="Simon A."/>
            <person name="Yun M.H."/>
        </authorList>
    </citation>
    <scope>NUCLEOTIDE SEQUENCE</scope>
    <source>
        <strain evidence="1">20211129_DDA</strain>
        <tissue evidence="1">Liver</tissue>
    </source>
</reference>
<keyword evidence="2" id="KW-1185">Reference proteome</keyword>
<protein>
    <submittedName>
        <fullName evidence="1">Uncharacterized protein</fullName>
    </submittedName>
</protein>
<dbReference type="AlphaFoldDB" id="A0AAV7UNQ3"/>
<organism evidence="1 2">
    <name type="scientific">Pleurodeles waltl</name>
    <name type="common">Iberian ribbed newt</name>
    <dbReference type="NCBI Taxonomy" id="8319"/>
    <lineage>
        <taxon>Eukaryota</taxon>
        <taxon>Metazoa</taxon>
        <taxon>Chordata</taxon>
        <taxon>Craniata</taxon>
        <taxon>Vertebrata</taxon>
        <taxon>Euteleostomi</taxon>
        <taxon>Amphibia</taxon>
        <taxon>Batrachia</taxon>
        <taxon>Caudata</taxon>
        <taxon>Salamandroidea</taxon>
        <taxon>Salamandridae</taxon>
        <taxon>Pleurodelinae</taxon>
        <taxon>Pleurodeles</taxon>
    </lineage>
</organism>
<sequence>MSTRGRSDWGPSSPLALWSRGPTFCGSPRRSWATTARVRPAGPGERWRGCAEWCGARSGGQVPEPGHPCGVAFLRPLLPGEVRKHPGGDEECGAGERPEGASWGPVVDLCWTWGALLGPSGPWQNLDGARLRRQQEEGAPPGDWYPVLGHTESVAGRSWSGPCWARREPPTCACARSRPGWPAGTSWTDSGTCEAGRSGESLEVRRLRARLLVLP</sequence>
<accession>A0AAV7UNQ3</accession>
<proteinExistence type="predicted"/>
<name>A0AAV7UNQ3_PLEWA</name>
<dbReference type="Proteomes" id="UP001066276">
    <property type="component" value="Chromosome 3_1"/>
</dbReference>